<evidence type="ECO:0000313" key="5">
    <source>
        <dbReference type="Proteomes" id="UP000007882"/>
    </source>
</evidence>
<name>I0H0C5_ACTM4</name>
<keyword evidence="2" id="KW-0472">Membrane</keyword>
<evidence type="ECO:0000256" key="1">
    <source>
        <dbReference type="SAM" id="MobiDB-lite"/>
    </source>
</evidence>
<feature type="transmembrane region" description="Helical" evidence="2">
    <location>
        <begin position="12"/>
        <end position="31"/>
    </location>
</feature>
<evidence type="ECO:0000259" key="3">
    <source>
        <dbReference type="PROSITE" id="PS51202"/>
    </source>
</evidence>
<dbReference type="AlphaFoldDB" id="I0H0C5"/>
<feature type="compositionally biased region" description="Basic residues" evidence="1">
    <location>
        <begin position="221"/>
        <end position="243"/>
    </location>
</feature>
<feature type="compositionally biased region" description="Low complexity" evidence="1">
    <location>
        <begin position="182"/>
        <end position="203"/>
    </location>
</feature>
<dbReference type="OrthoDB" id="5166626at2"/>
<feature type="transmembrane region" description="Helical" evidence="2">
    <location>
        <begin position="37"/>
        <end position="61"/>
    </location>
</feature>
<feature type="region of interest" description="Disordered" evidence="1">
    <location>
        <begin position="138"/>
        <end position="309"/>
    </location>
</feature>
<keyword evidence="2" id="KW-0812">Transmembrane</keyword>
<accession>I0H0C5</accession>
<feature type="domain" description="RCK C-terminal" evidence="3">
    <location>
        <begin position="67"/>
        <end position="149"/>
    </location>
</feature>
<dbReference type="SUPFAM" id="SSF116726">
    <property type="entry name" value="TrkA C-terminal domain-like"/>
    <property type="match status" value="1"/>
</dbReference>
<keyword evidence="2" id="KW-1133">Transmembrane helix</keyword>
<dbReference type="STRING" id="512565.AMIS_12420"/>
<gene>
    <name evidence="4" type="ordered locus">AMIS_12420</name>
</gene>
<dbReference type="InterPro" id="IPR036721">
    <property type="entry name" value="RCK_C_sf"/>
</dbReference>
<dbReference type="KEGG" id="ams:AMIS_12420"/>
<dbReference type="GO" id="GO:0008324">
    <property type="term" value="F:monoatomic cation transmembrane transporter activity"/>
    <property type="evidence" value="ECO:0007669"/>
    <property type="project" value="InterPro"/>
</dbReference>
<keyword evidence="5" id="KW-1185">Reference proteome</keyword>
<dbReference type="HOGENOM" id="CLU_899033_0_0_11"/>
<dbReference type="Pfam" id="PF02080">
    <property type="entry name" value="TrkA_C"/>
    <property type="match status" value="1"/>
</dbReference>
<evidence type="ECO:0000256" key="2">
    <source>
        <dbReference type="SAM" id="Phobius"/>
    </source>
</evidence>
<evidence type="ECO:0000313" key="4">
    <source>
        <dbReference type="EMBL" id="BAL86462.1"/>
    </source>
</evidence>
<dbReference type="GO" id="GO:0006813">
    <property type="term" value="P:potassium ion transport"/>
    <property type="evidence" value="ECO:0007669"/>
    <property type="project" value="InterPro"/>
</dbReference>
<proteinExistence type="predicted"/>
<protein>
    <recommendedName>
        <fullName evidence="3">RCK C-terminal domain-containing protein</fullName>
    </recommendedName>
</protein>
<dbReference type="eggNOG" id="COG0569">
    <property type="taxonomic scope" value="Bacteria"/>
</dbReference>
<sequence>MRGMTSPLINMLAANTVLLCVLVLGLGHLLGGVRIRGVSLGVAAVFFVGVGVGALVTYLILVRVDARSALSLDRGTLDFRRITVSAPALVGIAVADLDLPHRLGALLTRVRRGDHDLIATPTTRLLLGDRVRVVTTRDHMPDLPCGSPPSPTFHSRPAALPPLAGALRLRPGGRRSVRRPLARTPRPVTLPPALALLARPSARMPHGGRRQSGPAVPPTVRRQRRPVRPGPRRRRSRAVRRRSPGSLQPGRRAAAEPGHARSSALPTRPSAAEPARRRDAAPRSLAASAAASRRAVTVGTAPPRWTRRA</sequence>
<feature type="compositionally biased region" description="Low complexity" evidence="1">
    <location>
        <begin position="156"/>
        <end position="170"/>
    </location>
</feature>
<dbReference type="Gene3D" id="3.30.70.1450">
    <property type="entry name" value="Regulator of K+ conductance, C-terminal domain"/>
    <property type="match status" value="1"/>
</dbReference>
<feature type="compositionally biased region" description="Basic residues" evidence="1">
    <location>
        <begin position="171"/>
        <end position="181"/>
    </location>
</feature>
<feature type="compositionally biased region" description="Low complexity" evidence="1">
    <location>
        <begin position="282"/>
        <end position="295"/>
    </location>
</feature>
<reference evidence="4 5" key="1">
    <citation type="submission" date="2012-02" db="EMBL/GenBank/DDBJ databases">
        <title>Complete genome sequence of Actinoplanes missouriensis 431 (= NBRC 102363).</title>
        <authorList>
            <person name="Ohnishi Y."/>
            <person name="Ishikawa J."/>
            <person name="Sekine M."/>
            <person name="Hosoyama A."/>
            <person name="Harada T."/>
            <person name="Narita H."/>
            <person name="Hata T."/>
            <person name="Konno Y."/>
            <person name="Tutikane K."/>
            <person name="Fujita N."/>
            <person name="Horinouchi S."/>
            <person name="Hayakawa M."/>
        </authorList>
    </citation>
    <scope>NUCLEOTIDE SEQUENCE [LARGE SCALE GENOMIC DNA]</scope>
    <source>
        <strain evidence="5">ATCC 14538 / DSM 43046 / CBS 188.64 / JCM 3121 / NBRC 102363 / NCIMB 12654 / NRRL B-3342 / UNCC 431</strain>
    </source>
</reference>
<organism evidence="4 5">
    <name type="scientific">Actinoplanes missouriensis (strain ATCC 14538 / DSM 43046 / CBS 188.64 / JCM 3121 / NBRC 102363 / NCIMB 12654 / NRRL B-3342 / UNCC 431)</name>
    <dbReference type="NCBI Taxonomy" id="512565"/>
    <lineage>
        <taxon>Bacteria</taxon>
        <taxon>Bacillati</taxon>
        <taxon>Actinomycetota</taxon>
        <taxon>Actinomycetes</taxon>
        <taxon>Micromonosporales</taxon>
        <taxon>Micromonosporaceae</taxon>
        <taxon>Actinoplanes</taxon>
    </lineage>
</organism>
<dbReference type="PROSITE" id="PS51202">
    <property type="entry name" value="RCK_C"/>
    <property type="match status" value="1"/>
</dbReference>
<dbReference type="InterPro" id="IPR006037">
    <property type="entry name" value="RCK_C"/>
</dbReference>
<dbReference type="Proteomes" id="UP000007882">
    <property type="component" value="Chromosome"/>
</dbReference>
<dbReference type="EMBL" id="AP012319">
    <property type="protein sequence ID" value="BAL86462.1"/>
    <property type="molecule type" value="Genomic_DNA"/>
</dbReference>